<keyword evidence="4" id="KW-0175">Coiled coil</keyword>
<feature type="repeat" description="WD" evidence="3">
    <location>
        <begin position="824"/>
        <end position="865"/>
    </location>
</feature>
<feature type="repeat" description="WD" evidence="3">
    <location>
        <begin position="1104"/>
        <end position="1145"/>
    </location>
</feature>
<dbReference type="PROSITE" id="PS50294">
    <property type="entry name" value="WD_REPEATS_REGION"/>
    <property type="match status" value="13"/>
</dbReference>
<dbReference type="EMBL" id="JACAZI010000030">
    <property type="protein sequence ID" value="KAF7333140.1"/>
    <property type="molecule type" value="Genomic_DNA"/>
</dbReference>
<organism evidence="8 9">
    <name type="scientific">Mycena venus</name>
    <dbReference type="NCBI Taxonomy" id="2733690"/>
    <lineage>
        <taxon>Eukaryota</taxon>
        <taxon>Fungi</taxon>
        <taxon>Dikarya</taxon>
        <taxon>Basidiomycota</taxon>
        <taxon>Agaricomycotina</taxon>
        <taxon>Agaricomycetes</taxon>
        <taxon>Agaricomycetidae</taxon>
        <taxon>Agaricales</taxon>
        <taxon>Marasmiineae</taxon>
        <taxon>Mycenaceae</taxon>
        <taxon>Mycena</taxon>
    </lineage>
</organism>
<evidence type="ECO:0000259" key="7">
    <source>
        <dbReference type="Pfam" id="PF24883"/>
    </source>
</evidence>
<dbReference type="InterPro" id="IPR027417">
    <property type="entry name" value="P-loop_NTPase"/>
</dbReference>
<evidence type="ECO:0000256" key="5">
    <source>
        <dbReference type="SAM" id="MobiDB-lite"/>
    </source>
</evidence>
<keyword evidence="6" id="KW-1133">Transmembrane helix</keyword>
<dbReference type="PANTHER" id="PTHR19848">
    <property type="entry name" value="WD40 REPEAT PROTEIN"/>
    <property type="match status" value="1"/>
</dbReference>
<feature type="repeat" description="WD" evidence="3">
    <location>
        <begin position="908"/>
        <end position="949"/>
    </location>
</feature>
<feature type="region of interest" description="Disordered" evidence="5">
    <location>
        <begin position="1"/>
        <end position="85"/>
    </location>
</feature>
<dbReference type="InterPro" id="IPR001680">
    <property type="entry name" value="WD40_rpt"/>
</dbReference>
<feature type="repeat" description="WD" evidence="3">
    <location>
        <begin position="1020"/>
        <end position="1061"/>
    </location>
</feature>
<dbReference type="Gene3D" id="2.130.10.10">
    <property type="entry name" value="YVTN repeat-like/Quinoprotein amine dehydrogenase"/>
    <property type="match status" value="5"/>
</dbReference>
<keyword evidence="2" id="KW-0677">Repeat</keyword>
<sequence>MKKGENKPGLKNLFRRPQGINNPDTQPPQNSGQDRVSDPQMAIVGQPRGISSEDDGEVGSSEISRASTAGGVASSDASSKEIKSSRKQKICQKTKLIWQGLYKLTQAIENIAPPPFDAAFKIFNAVSDAAEKYFDNEEELKAVMERLTSRLVEANRVLLRSDDYGIDVAESSTKFAGLVVNEVLEIDKIQRSSLFEKTLEQDNIAEQINKCLDRLDQATQEHHRTVTRAIARNVHQVLEYTLTEQLSYASNALFNAAGKAGTSSRQACTPNTRENLLDRLEAWALDPVVGAEDNSAVFWLSGMAGTGKSTIAYTLCERLRACGRLGASFFCSRNEEQTRSRKFIIPTIVWQLVSAYKPLVDILRDVQLRLLDPVPNDHINEMLLKPWFDAWQPNRQASLVIVIDALDEIADDQGAEFIKQLISSLSRTPLRGLKFLLTSRPHPDIKRLCDQLPERFRLEEIEPSEVKDDIRRFLSAELPHLEQELDPVVEVSAGIFIYAATVVRHLRPPGVPLTVGEQKARLKQLREVGFSKGITSDEQLVDSLYETVIREALRNPGPEVKTPKRVLYAVVTANHPLTRQALASLVVDASEEANEEAINDNLDKVQKSLDSLYAVLYVSERDNCVYAYHKSFDDFILNHSELAHSAATYFPNRTQECFDILNKLLCFNMCNLKSSYLLDKEDKGLDERIATSIGPKLRYACRHWAGHLRSVRHNDQHVKELAALLLGFSRLKILFWMEAMNLLKADCRRALHQAHSWSLLPQALVASFAAGKPLLSTPHLYISSLTAELAMCKSSTLVVWRQHFPKLPFMECEGIARVAALGKIEGHNDYVRSVAFSPDGARVVSGSNDKTVRIWDATTGAVLGRIEGHDEYVTSVAFSPDGTCVVSGSGDKTVRIWDVTTGAALGKIEGHDDDVTSVAFSPDGARVVSGSNDKTVRIWDATTGATLGKIEGHDSYVCSSDKTVRIWDATTSATLGKIEGHNSYVMSVAFSPDGACVVSGSGDKTVRIWDATTGAALGKIEGHDNDVRSVAFSPDGARVVSSSDDKTVRIWDATTGAALGKIEGHDDNVRSVAFSPDGTHVVSGSNDKTVRIWDATTGAALGKIEGHDSYVWSVAFSPDGACVVSGSGDKTVRIWDATTGAALGKIEGHDNDVMSVAFSPDGARIVSGSNDKTVRIWDATTGAALGKIEGHDDDVRSVAFSPDGARIVSGSDDKTVRIWDATTGAVLGKIEGHDSYVWSVAFSPDGACVVSGSGDKTVRIWDATTGAALGKIEGHDDDVRSVAFSPDGARVVSGSDNKTMRIWDATTGAALGKIEGHDSYVISVAFSPDGARVVSGSRDKTVRIWDATTGAALGKIEGHDDYVRFVAFSPDSARVVSGSDDKTVRIWDATTSATLAFSPNGTCSQDSNVGTWLPSQLLSCTLDQSGWLVQHHTSGIRLFWFPPELRHTLLIPPGLRLISRHGYAHLHLFSTPLGPDWAKCYRPRPTNQLKSIAIGILGYIVIAQFLWYYVRPFFLFF</sequence>
<dbReference type="Pfam" id="PF00400">
    <property type="entry name" value="WD40"/>
    <property type="match status" value="13"/>
</dbReference>
<feature type="repeat" description="WD" evidence="3">
    <location>
        <begin position="1062"/>
        <end position="1103"/>
    </location>
</feature>
<dbReference type="Gene3D" id="3.40.50.300">
    <property type="entry name" value="P-loop containing nucleotide triphosphate hydrolases"/>
    <property type="match status" value="1"/>
</dbReference>
<evidence type="ECO:0000256" key="3">
    <source>
        <dbReference type="PROSITE-ProRule" id="PRU00221"/>
    </source>
</evidence>
<protein>
    <recommendedName>
        <fullName evidence="7">Nephrocystin 3-like N-terminal domain-containing protein</fullName>
    </recommendedName>
</protein>
<dbReference type="PROSITE" id="PS00678">
    <property type="entry name" value="WD_REPEATS_1"/>
    <property type="match status" value="13"/>
</dbReference>
<feature type="transmembrane region" description="Helical" evidence="6">
    <location>
        <begin position="1492"/>
        <end position="1510"/>
    </location>
</feature>
<dbReference type="Pfam" id="PF24883">
    <property type="entry name" value="NPHP3_N"/>
    <property type="match status" value="1"/>
</dbReference>
<proteinExistence type="predicted"/>
<dbReference type="Proteomes" id="UP000620124">
    <property type="component" value="Unassembled WGS sequence"/>
</dbReference>
<feature type="repeat" description="WD" evidence="3">
    <location>
        <begin position="1272"/>
        <end position="1313"/>
    </location>
</feature>
<dbReference type="PANTHER" id="PTHR19848:SF8">
    <property type="entry name" value="F-BOX AND WD REPEAT DOMAIN CONTAINING 7"/>
    <property type="match status" value="1"/>
</dbReference>
<feature type="coiled-coil region" evidence="4">
    <location>
        <begin position="130"/>
        <end position="157"/>
    </location>
</feature>
<dbReference type="OrthoDB" id="3266532at2759"/>
<feature type="repeat" description="WD" evidence="3">
    <location>
        <begin position="1356"/>
        <end position="1397"/>
    </location>
</feature>
<dbReference type="PRINTS" id="PR00320">
    <property type="entry name" value="GPROTEINBRPT"/>
</dbReference>
<reference evidence="8" key="1">
    <citation type="submission" date="2020-05" db="EMBL/GenBank/DDBJ databases">
        <title>Mycena genomes resolve the evolution of fungal bioluminescence.</title>
        <authorList>
            <person name="Tsai I.J."/>
        </authorList>
    </citation>
    <scope>NUCLEOTIDE SEQUENCE</scope>
    <source>
        <strain evidence="8">CCC161011</strain>
    </source>
</reference>
<dbReference type="PROSITE" id="PS50082">
    <property type="entry name" value="WD_REPEATS_2"/>
    <property type="match status" value="13"/>
</dbReference>
<feature type="repeat" description="WD" evidence="3">
    <location>
        <begin position="1230"/>
        <end position="1271"/>
    </location>
</feature>
<feature type="repeat" description="WD" evidence="3">
    <location>
        <begin position="1188"/>
        <end position="1229"/>
    </location>
</feature>
<dbReference type="InterPro" id="IPR056884">
    <property type="entry name" value="NPHP3-like_N"/>
</dbReference>
<feature type="repeat" description="WD" evidence="3">
    <location>
        <begin position="1146"/>
        <end position="1187"/>
    </location>
</feature>
<dbReference type="InterPro" id="IPR019775">
    <property type="entry name" value="WD40_repeat_CS"/>
</dbReference>
<evidence type="ECO:0000256" key="2">
    <source>
        <dbReference type="ARBA" id="ARBA00022737"/>
    </source>
</evidence>
<dbReference type="SMART" id="SM00320">
    <property type="entry name" value="WD40"/>
    <property type="match status" value="14"/>
</dbReference>
<evidence type="ECO:0000313" key="9">
    <source>
        <dbReference type="Proteomes" id="UP000620124"/>
    </source>
</evidence>
<dbReference type="InterPro" id="IPR036322">
    <property type="entry name" value="WD40_repeat_dom_sf"/>
</dbReference>
<feature type="repeat" description="WD" evidence="3">
    <location>
        <begin position="978"/>
        <end position="1019"/>
    </location>
</feature>
<name>A0A8H6X2U7_9AGAR</name>
<feature type="repeat" description="WD" evidence="3">
    <location>
        <begin position="1314"/>
        <end position="1355"/>
    </location>
</feature>
<feature type="domain" description="Nephrocystin 3-like N-terminal" evidence="7">
    <location>
        <begin position="292"/>
        <end position="440"/>
    </location>
</feature>
<dbReference type="SUPFAM" id="SSF52540">
    <property type="entry name" value="P-loop containing nucleoside triphosphate hydrolases"/>
    <property type="match status" value="1"/>
</dbReference>
<accession>A0A8H6X2U7</accession>
<evidence type="ECO:0000256" key="4">
    <source>
        <dbReference type="SAM" id="Coils"/>
    </source>
</evidence>
<keyword evidence="6" id="KW-0472">Membrane</keyword>
<evidence type="ECO:0000313" key="8">
    <source>
        <dbReference type="EMBL" id="KAF7333140.1"/>
    </source>
</evidence>
<comment type="caution">
    <text evidence="8">The sequence shown here is derived from an EMBL/GenBank/DDBJ whole genome shotgun (WGS) entry which is preliminary data.</text>
</comment>
<gene>
    <name evidence="8" type="ORF">MVEN_02379500</name>
</gene>
<dbReference type="SUPFAM" id="SSF50978">
    <property type="entry name" value="WD40 repeat-like"/>
    <property type="match status" value="3"/>
</dbReference>
<dbReference type="InterPro" id="IPR020472">
    <property type="entry name" value="WD40_PAC1"/>
</dbReference>
<dbReference type="CDD" id="cd00200">
    <property type="entry name" value="WD40"/>
    <property type="match status" value="2"/>
</dbReference>
<keyword evidence="6" id="KW-0812">Transmembrane</keyword>
<dbReference type="InterPro" id="IPR015943">
    <property type="entry name" value="WD40/YVTN_repeat-like_dom_sf"/>
</dbReference>
<keyword evidence="1 3" id="KW-0853">WD repeat</keyword>
<keyword evidence="9" id="KW-1185">Reference proteome</keyword>
<feature type="repeat" description="WD" evidence="3">
    <location>
        <begin position="866"/>
        <end position="907"/>
    </location>
</feature>
<feature type="compositionally biased region" description="Polar residues" evidence="5">
    <location>
        <begin position="19"/>
        <end position="34"/>
    </location>
</feature>
<evidence type="ECO:0000256" key="6">
    <source>
        <dbReference type="SAM" id="Phobius"/>
    </source>
</evidence>
<evidence type="ECO:0000256" key="1">
    <source>
        <dbReference type="ARBA" id="ARBA00022574"/>
    </source>
</evidence>